<keyword evidence="2" id="KW-1185">Reference proteome</keyword>
<dbReference type="STRING" id="767519.SAMN05216559_3446"/>
<organism evidence="1 2">
    <name type="scientific">Halomicrobium zhouii</name>
    <dbReference type="NCBI Taxonomy" id="767519"/>
    <lineage>
        <taxon>Archaea</taxon>
        <taxon>Methanobacteriati</taxon>
        <taxon>Methanobacteriota</taxon>
        <taxon>Stenosarchaea group</taxon>
        <taxon>Halobacteria</taxon>
        <taxon>Halobacteriales</taxon>
        <taxon>Haloarculaceae</taxon>
        <taxon>Halomicrobium</taxon>
    </lineage>
</organism>
<sequence>MNGNQQLVDDAPVRRFEYDDGTRVLAADLGVAGDASVDVVDETAIVVSGSDQYDLALPAGDAQAFIKNGVLTVEVTSDSEEAH</sequence>
<accession>A0A1I6LYN5</accession>
<evidence type="ECO:0000313" key="2">
    <source>
        <dbReference type="Proteomes" id="UP000199062"/>
    </source>
</evidence>
<dbReference type="OrthoDB" id="304071at2157"/>
<name>A0A1I6LYN5_9EURY</name>
<dbReference type="EMBL" id="FOZK01000003">
    <property type="protein sequence ID" value="SFS08515.1"/>
    <property type="molecule type" value="Genomic_DNA"/>
</dbReference>
<dbReference type="AlphaFoldDB" id="A0A1I6LYN5"/>
<reference evidence="1 2" key="1">
    <citation type="submission" date="2016-10" db="EMBL/GenBank/DDBJ databases">
        <authorList>
            <person name="de Groot N.N."/>
        </authorList>
    </citation>
    <scope>NUCLEOTIDE SEQUENCE [LARGE SCALE GENOMIC DNA]</scope>
    <source>
        <strain evidence="1 2">CGMCC 1.10457</strain>
    </source>
</reference>
<evidence type="ECO:0000313" key="1">
    <source>
        <dbReference type="EMBL" id="SFS08515.1"/>
    </source>
</evidence>
<dbReference type="RefSeq" id="WP_089817969.1">
    <property type="nucleotide sequence ID" value="NZ_FOZK01000003.1"/>
</dbReference>
<proteinExistence type="predicted"/>
<dbReference type="InterPro" id="IPR055551">
    <property type="entry name" value="DUF7127"/>
</dbReference>
<dbReference type="Proteomes" id="UP000199062">
    <property type="component" value="Unassembled WGS sequence"/>
</dbReference>
<evidence type="ECO:0008006" key="3">
    <source>
        <dbReference type="Google" id="ProtNLM"/>
    </source>
</evidence>
<dbReference type="Pfam" id="PF23444">
    <property type="entry name" value="DUF7127"/>
    <property type="match status" value="1"/>
</dbReference>
<protein>
    <recommendedName>
        <fullName evidence="3">Hsp20/alpha crystallin family protein</fullName>
    </recommendedName>
</protein>
<gene>
    <name evidence="1" type="ORF">SAMN05216559_3446</name>
</gene>